<evidence type="ECO:0000256" key="3">
    <source>
        <dbReference type="ARBA" id="ARBA00023163"/>
    </source>
</evidence>
<dbReference type="InterPro" id="IPR006447">
    <property type="entry name" value="Myb_dom_plants"/>
</dbReference>
<dbReference type="PANTHER" id="PTHR31314:SF164">
    <property type="entry name" value="HTH MYB-TYPE DOMAIN-CONTAINING PROTEIN"/>
    <property type="match status" value="1"/>
</dbReference>
<evidence type="ECO:0000256" key="5">
    <source>
        <dbReference type="SAM" id="MobiDB-lite"/>
    </source>
</evidence>
<keyword evidence="2" id="KW-0805">Transcription regulation</keyword>
<dbReference type="PANTHER" id="PTHR31314">
    <property type="entry name" value="MYB FAMILY TRANSCRIPTION FACTOR PHL7-LIKE"/>
    <property type="match status" value="1"/>
</dbReference>
<dbReference type="InterPro" id="IPR001005">
    <property type="entry name" value="SANT/Myb"/>
</dbReference>
<comment type="subcellular location">
    <subcellularLocation>
        <location evidence="1">Nucleus</location>
    </subcellularLocation>
</comment>
<dbReference type="PROSITE" id="PS51294">
    <property type="entry name" value="HTH_MYB"/>
    <property type="match status" value="1"/>
</dbReference>
<dbReference type="EMBL" id="OZ021738">
    <property type="protein sequence ID" value="CAK9321112.1"/>
    <property type="molecule type" value="Genomic_DNA"/>
</dbReference>
<evidence type="ECO:0000313" key="7">
    <source>
        <dbReference type="EMBL" id="CAK9321112.1"/>
    </source>
</evidence>
<sequence>MNEPHHLQLMYCSNLLLNFRDRRKRSRSNESEAAEEKLNPLMSSRKWSLFDLNEEARVEEGDDEMNIEKVEKNEERKYGNTSTNNENNSNNARRTAVRQYVRSKVPRLRWTPELHLNFVHAVQRLGGQERATPKLVLQLMNVKGLSIAHVKSHLQMYRSKKLDQTGQVIREACNGLRLMHGGGRYYNNNDRSMSMLLEQTTHHSRYYPLTRHLRTTLLHSHSLYHPTPFRQVLEQKSRWSHLGENRAWKNMRRMNDNNNNNNVSERNDDVKTIRELRMRGKYYWEEGPDVQLKKKEKREEWDQPELELGLRHTINTTTTTTKSSNRLEKEMRWGCGLQGDTDQITTDLSLS</sequence>
<feature type="region of interest" description="Disordered" evidence="5">
    <location>
        <begin position="58"/>
        <end position="94"/>
    </location>
</feature>
<dbReference type="SUPFAM" id="SSF46689">
    <property type="entry name" value="Homeodomain-like"/>
    <property type="match status" value="1"/>
</dbReference>
<feature type="compositionally biased region" description="Low complexity" evidence="5">
    <location>
        <begin position="80"/>
        <end position="91"/>
    </location>
</feature>
<keyword evidence="3" id="KW-0804">Transcription</keyword>
<evidence type="ECO:0000256" key="1">
    <source>
        <dbReference type="ARBA" id="ARBA00004123"/>
    </source>
</evidence>
<evidence type="ECO:0000256" key="4">
    <source>
        <dbReference type="ARBA" id="ARBA00023242"/>
    </source>
</evidence>
<feature type="domain" description="HTH myb-type" evidence="6">
    <location>
        <begin position="102"/>
        <end position="162"/>
    </location>
</feature>
<dbReference type="Proteomes" id="UP001642487">
    <property type="component" value="Chromosome 4"/>
</dbReference>
<evidence type="ECO:0000259" key="6">
    <source>
        <dbReference type="PROSITE" id="PS51294"/>
    </source>
</evidence>
<dbReference type="NCBIfam" id="TIGR01557">
    <property type="entry name" value="myb_SHAQKYF"/>
    <property type="match status" value="1"/>
</dbReference>
<dbReference type="InterPro" id="IPR046955">
    <property type="entry name" value="PHR1-like"/>
</dbReference>
<dbReference type="Gene3D" id="1.10.10.60">
    <property type="entry name" value="Homeodomain-like"/>
    <property type="match status" value="1"/>
</dbReference>
<keyword evidence="4" id="KW-0539">Nucleus</keyword>
<evidence type="ECO:0000313" key="8">
    <source>
        <dbReference type="Proteomes" id="UP001642487"/>
    </source>
</evidence>
<evidence type="ECO:0000256" key="2">
    <source>
        <dbReference type="ARBA" id="ARBA00023015"/>
    </source>
</evidence>
<dbReference type="InterPro" id="IPR017930">
    <property type="entry name" value="Myb_dom"/>
</dbReference>
<reference evidence="7 8" key="1">
    <citation type="submission" date="2024-03" db="EMBL/GenBank/DDBJ databases">
        <authorList>
            <person name="Gkanogiannis A."/>
            <person name="Becerra Lopez-Lavalle L."/>
        </authorList>
    </citation>
    <scope>NUCLEOTIDE SEQUENCE [LARGE SCALE GENOMIC DNA]</scope>
</reference>
<keyword evidence="8" id="KW-1185">Reference proteome</keyword>
<proteinExistence type="predicted"/>
<dbReference type="Pfam" id="PF00249">
    <property type="entry name" value="Myb_DNA-binding"/>
    <property type="match status" value="1"/>
</dbReference>
<organism evidence="7 8">
    <name type="scientific">Citrullus colocynthis</name>
    <name type="common">colocynth</name>
    <dbReference type="NCBI Taxonomy" id="252529"/>
    <lineage>
        <taxon>Eukaryota</taxon>
        <taxon>Viridiplantae</taxon>
        <taxon>Streptophyta</taxon>
        <taxon>Embryophyta</taxon>
        <taxon>Tracheophyta</taxon>
        <taxon>Spermatophyta</taxon>
        <taxon>Magnoliopsida</taxon>
        <taxon>eudicotyledons</taxon>
        <taxon>Gunneridae</taxon>
        <taxon>Pentapetalae</taxon>
        <taxon>rosids</taxon>
        <taxon>fabids</taxon>
        <taxon>Cucurbitales</taxon>
        <taxon>Cucurbitaceae</taxon>
        <taxon>Benincaseae</taxon>
        <taxon>Citrullus</taxon>
    </lineage>
</organism>
<name>A0ABP0YRI2_9ROSI</name>
<dbReference type="InterPro" id="IPR009057">
    <property type="entry name" value="Homeodomain-like_sf"/>
</dbReference>
<gene>
    <name evidence="7" type="ORF">CITCOLO1_LOCUS13177</name>
</gene>
<feature type="compositionally biased region" description="Basic and acidic residues" evidence="5">
    <location>
        <begin position="66"/>
        <end position="78"/>
    </location>
</feature>
<protein>
    <recommendedName>
        <fullName evidence="6">HTH myb-type domain-containing protein</fullName>
    </recommendedName>
</protein>
<accession>A0ABP0YRI2</accession>